<dbReference type="EMBL" id="JBFNQD010000002">
    <property type="protein sequence ID" value="MEW9305579.1"/>
    <property type="molecule type" value="Genomic_DNA"/>
</dbReference>
<dbReference type="InterPro" id="IPR000182">
    <property type="entry name" value="GNAT_dom"/>
</dbReference>
<evidence type="ECO:0000256" key="2">
    <source>
        <dbReference type="ARBA" id="ARBA00023315"/>
    </source>
</evidence>
<dbReference type="PROSITE" id="PS51186">
    <property type="entry name" value="GNAT"/>
    <property type="match status" value="1"/>
</dbReference>
<dbReference type="PANTHER" id="PTHR43877:SF1">
    <property type="entry name" value="ACETYLTRANSFERASE"/>
    <property type="match status" value="1"/>
</dbReference>
<gene>
    <name evidence="4" type="ORF">ABXS05_08530</name>
</gene>
<dbReference type="GO" id="GO:0016746">
    <property type="term" value="F:acyltransferase activity"/>
    <property type="evidence" value="ECO:0007669"/>
    <property type="project" value="UniProtKB-KW"/>
</dbReference>
<dbReference type="InterPro" id="IPR050832">
    <property type="entry name" value="Bact_Acetyltransf"/>
</dbReference>
<dbReference type="Pfam" id="PF00583">
    <property type="entry name" value="Acetyltransf_1"/>
    <property type="match status" value="1"/>
</dbReference>
<dbReference type="InterPro" id="IPR016181">
    <property type="entry name" value="Acyl_CoA_acyltransferase"/>
</dbReference>
<dbReference type="RefSeq" id="WP_311934139.1">
    <property type="nucleotide sequence ID" value="NZ_JAVSCS010000005.1"/>
</dbReference>
<reference evidence="4 5" key="1">
    <citation type="submission" date="2024-07" db="EMBL/GenBank/DDBJ databases">
        <title>Description of Labrys sedimenti sp. nov., isolated from a diclofenac-degrading enrichment culture.</title>
        <authorList>
            <person name="Tancsics A."/>
            <person name="Csepanyi A."/>
        </authorList>
    </citation>
    <scope>NUCLEOTIDE SEQUENCE [LARGE SCALE GENOMIC DNA]</scope>
    <source>
        <strain evidence="4 5">LMG 23578</strain>
    </source>
</reference>
<dbReference type="EC" id="2.3.1.-" evidence="4"/>
<protein>
    <submittedName>
        <fullName evidence="4">GNAT family N-acetyltransferase</fullName>
        <ecNumber evidence="4">2.3.1.-</ecNumber>
    </submittedName>
</protein>
<dbReference type="CDD" id="cd04301">
    <property type="entry name" value="NAT_SF"/>
    <property type="match status" value="1"/>
</dbReference>
<accession>A0ABV3PIW0</accession>
<keyword evidence="5" id="KW-1185">Reference proteome</keyword>
<dbReference type="Proteomes" id="UP001555786">
    <property type="component" value="Unassembled WGS sequence"/>
</dbReference>
<comment type="caution">
    <text evidence="4">The sequence shown here is derived from an EMBL/GenBank/DDBJ whole genome shotgun (WGS) entry which is preliminary data.</text>
</comment>
<evidence type="ECO:0000259" key="3">
    <source>
        <dbReference type="PROSITE" id="PS51186"/>
    </source>
</evidence>
<proteinExistence type="predicted"/>
<dbReference type="SUPFAM" id="SSF55729">
    <property type="entry name" value="Acyl-CoA N-acyltransferases (Nat)"/>
    <property type="match status" value="1"/>
</dbReference>
<evidence type="ECO:0000313" key="5">
    <source>
        <dbReference type="Proteomes" id="UP001555786"/>
    </source>
</evidence>
<feature type="domain" description="N-acetyltransferase" evidence="3">
    <location>
        <begin position="3"/>
        <end position="159"/>
    </location>
</feature>
<name>A0ABV3PIW0_9HYPH</name>
<keyword evidence="2 4" id="KW-0012">Acyltransferase</keyword>
<dbReference type="PANTHER" id="PTHR43877">
    <property type="entry name" value="AMINOALKYLPHOSPHONATE N-ACETYLTRANSFERASE-RELATED-RELATED"/>
    <property type="match status" value="1"/>
</dbReference>
<dbReference type="Gene3D" id="3.40.630.30">
    <property type="match status" value="1"/>
</dbReference>
<organism evidence="4 5">
    <name type="scientific">Labrys neptuniae</name>
    <dbReference type="NCBI Taxonomy" id="376174"/>
    <lineage>
        <taxon>Bacteria</taxon>
        <taxon>Pseudomonadati</taxon>
        <taxon>Pseudomonadota</taxon>
        <taxon>Alphaproteobacteria</taxon>
        <taxon>Hyphomicrobiales</taxon>
        <taxon>Xanthobacteraceae</taxon>
        <taxon>Labrys</taxon>
    </lineage>
</organism>
<keyword evidence="1 4" id="KW-0808">Transferase</keyword>
<evidence type="ECO:0000256" key="1">
    <source>
        <dbReference type="ARBA" id="ARBA00022679"/>
    </source>
</evidence>
<sequence>MSMNIRIALSEDAGSMARLINEIIAIGGTTAHRRPFDEHRIRAEFIAVLRGICCFVAVENRQILGFQALEWCDPDWPGEDRLPADWAVIATYVAPAAHGRGIGRALFRETAGAAKAAGVRFIDATIRKENGGGQAFYAGIGFVDYRIGAESISKRFAPS</sequence>
<evidence type="ECO:0000313" key="4">
    <source>
        <dbReference type="EMBL" id="MEW9305579.1"/>
    </source>
</evidence>